<evidence type="ECO:0000256" key="5">
    <source>
        <dbReference type="ARBA" id="ARBA00023237"/>
    </source>
</evidence>
<keyword evidence="4" id="KW-0472">Membrane</keyword>
<comment type="similarity">
    <text evidence="2">Belongs to the SusD family.</text>
</comment>
<dbReference type="EMBL" id="FZPD01000002">
    <property type="protein sequence ID" value="SNS69061.1"/>
    <property type="molecule type" value="Genomic_DNA"/>
</dbReference>
<reference evidence="9 10" key="1">
    <citation type="submission" date="2017-06" db="EMBL/GenBank/DDBJ databases">
        <authorList>
            <person name="Kim H.J."/>
            <person name="Triplett B.A."/>
        </authorList>
    </citation>
    <scope>NUCLEOTIDE SEQUENCE [LARGE SCALE GENOMIC DNA]</scope>
    <source>
        <strain evidence="9 10">DSM 19307</strain>
    </source>
</reference>
<dbReference type="Pfam" id="PF07980">
    <property type="entry name" value="SusD_RagB"/>
    <property type="match status" value="1"/>
</dbReference>
<dbReference type="Gene3D" id="1.25.40.390">
    <property type="match status" value="1"/>
</dbReference>
<evidence type="ECO:0000259" key="8">
    <source>
        <dbReference type="Pfam" id="PF14322"/>
    </source>
</evidence>
<keyword evidence="10" id="KW-1185">Reference proteome</keyword>
<dbReference type="InterPro" id="IPR011990">
    <property type="entry name" value="TPR-like_helical_dom_sf"/>
</dbReference>
<evidence type="ECO:0000313" key="9">
    <source>
        <dbReference type="EMBL" id="SNS69061.1"/>
    </source>
</evidence>
<keyword evidence="3 6" id="KW-0732">Signal</keyword>
<dbReference type="InterPro" id="IPR033985">
    <property type="entry name" value="SusD-like_N"/>
</dbReference>
<evidence type="ECO:0000313" key="10">
    <source>
        <dbReference type="Proteomes" id="UP000198393"/>
    </source>
</evidence>
<feature type="domain" description="SusD-like N-terminal" evidence="8">
    <location>
        <begin position="26"/>
        <end position="229"/>
    </location>
</feature>
<dbReference type="Proteomes" id="UP000198393">
    <property type="component" value="Unassembled WGS sequence"/>
</dbReference>
<evidence type="ECO:0000256" key="3">
    <source>
        <dbReference type="ARBA" id="ARBA00022729"/>
    </source>
</evidence>
<gene>
    <name evidence="9" type="ORF">SAMN05421640_0867</name>
</gene>
<evidence type="ECO:0000256" key="6">
    <source>
        <dbReference type="SAM" id="SignalP"/>
    </source>
</evidence>
<sequence>MKDLKTILRFKKIGIVLLLLSSCNAFLDEDPDNRVTLDNLDKAAQLLTNAYSIASPNFTDWMTDNVQFTQGTNKRLSHQQMYSWQDVTTGPTEQDTPNFYWFQTYSAISHANEVLAILDDLPVMEGEDQARKDAIEAEALLTRAYGHFMLVNMFGQHFGESGDGVPYIKEPETTFLGTYERKSVRRVYDDIEDDLLDGLEKVDDSFYSNSGKYHFNRNAALAFASRFYLFKRDFVRCKQYSDELLGSNPGAFVRDLTSQQFQLASSSVTEYPRQYTSPELAANLLLIRKISLTQRPDFAYGPESNFYSALFGTSIFGGLTDERENPAFVKGLNAVFPARYESLFERSSLNSSVGFPYYIHMAFTGEEVLLNRAEANAFLGNLDESIADLQVLSEKRFSGGTPTVTLQDLRDFYNDTDDVNNVLSYIIFLERRKEFIMQGLRWFDIKRYFLPVVHDLEDGSTILLEGDDLRKALQIPTSAIEVGGLEPNPR</sequence>
<dbReference type="OrthoDB" id="1147023at2"/>
<dbReference type="RefSeq" id="WP_089355642.1">
    <property type="nucleotide sequence ID" value="NZ_FZPD01000002.1"/>
</dbReference>
<name>A0A239GJ86_EKHLU</name>
<feature type="chain" id="PRO_5012489540" evidence="6">
    <location>
        <begin position="28"/>
        <end position="490"/>
    </location>
</feature>
<comment type="subcellular location">
    <subcellularLocation>
        <location evidence="1">Cell outer membrane</location>
    </subcellularLocation>
</comment>
<feature type="signal peptide" evidence="6">
    <location>
        <begin position="1"/>
        <end position="27"/>
    </location>
</feature>
<dbReference type="PROSITE" id="PS51257">
    <property type="entry name" value="PROKAR_LIPOPROTEIN"/>
    <property type="match status" value="1"/>
</dbReference>
<proteinExistence type="inferred from homology"/>
<protein>
    <submittedName>
        <fullName evidence="9">SusD family protein</fullName>
    </submittedName>
</protein>
<dbReference type="InterPro" id="IPR012944">
    <property type="entry name" value="SusD_RagB_dom"/>
</dbReference>
<dbReference type="AlphaFoldDB" id="A0A239GJ86"/>
<dbReference type="Pfam" id="PF14322">
    <property type="entry name" value="SusD-like_3"/>
    <property type="match status" value="1"/>
</dbReference>
<dbReference type="GO" id="GO:0009279">
    <property type="term" value="C:cell outer membrane"/>
    <property type="evidence" value="ECO:0007669"/>
    <property type="project" value="UniProtKB-SubCell"/>
</dbReference>
<feature type="domain" description="RagB/SusD" evidence="7">
    <location>
        <begin position="367"/>
        <end position="450"/>
    </location>
</feature>
<organism evidence="9 10">
    <name type="scientific">Ekhidna lutea</name>
    <dbReference type="NCBI Taxonomy" id="447679"/>
    <lineage>
        <taxon>Bacteria</taxon>
        <taxon>Pseudomonadati</taxon>
        <taxon>Bacteroidota</taxon>
        <taxon>Cytophagia</taxon>
        <taxon>Cytophagales</taxon>
        <taxon>Reichenbachiellaceae</taxon>
        <taxon>Ekhidna</taxon>
    </lineage>
</organism>
<evidence type="ECO:0000256" key="4">
    <source>
        <dbReference type="ARBA" id="ARBA00023136"/>
    </source>
</evidence>
<keyword evidence="5" id="KW-0998">Cell outer membrane</keyword>
<dbReference type="SUPFAM" id="SSF48452">
    <property type="entry name" value="TPR-like"/>
    <property type="match status" value="1"/>
</dbReference>
<evidence type="ECO:0000256" key="1">
    <source>
        <dbReference type="ARBA" id="ARBA00004442"/>
    </source>
</evidence>
<evidence type="ECO:0000259" key="7">
    <source>
        <dbReference type="Pfam" id="PF07980"/>
    </source>
</evidence>
<evidence type="ECO:0000256" key="2">
    <source>
        <dbReference type="ARBA" id="ARBA00006275"/>
    </source>
</evidence>
<accession>A0A239GJ86</accession>